<organism evidence="1">
    <name type="scientific">marine metagenome</name>
    <dbReference type="NCBI Taxonomy" id="408172"/>
    <lineage>
        <taxon>unclassified sequences</taxon>
        <taxon>metagenomes</taxon>
        <taxon>ecological metagenomes</taxon>
    </lineage>
</organism>
<accession>A0A383CXR0</accession>
<dbReference type="InterPro" id="IPR030890">
    <property type="entry name" value="LP_HExxH_w_TonB"/>
</dbReference>
<reference evidence="1" key="1">
    <citation type="submission" date="2018-05" db="EMBL/GenBank/DDBJ databases">
        <authorList>
            <person name="Lanie J.A."/>
            <person name="Ng W.-L."/>
            <person name="Kazmierczak K.M."/>
            <person name="Andrzejewski T.M."/>
            <person name="Davidsen T.M."/>
            <person name="Wayne K.J."/>
            <person name="Tettelin H."/>
            <person name="Glass J.I."/>
            <person name="Rusch D."/>
            <person name="Podicherti R."/>
            <person name="Tsui H.-C.T."/>
            <person name="Winkler M.E."/>
        </authorList>
    </citation>
    <scope>NUCLEOTIDE SEQUENCE</scope>
</reference>
<name>A0A383CXR0_9ZZZZ</name>
<feature type="non-terminal residue" evidence="1">
    <location>
        <position position="1"/>
    </location>
</feature>
<gene>
    <name evidence="1" type="ORF">METZ01_LOCUS489971</name>
</gene>
<dbReference type="Pfam" id="PF15890">
    <property type="entry name" value="Peptidase_Mx1"/>
    <property type="match status" value="1"/>
</dbReference>
<sequence length="199" mass="23469">KFLNAKKNIIIGFENNIRCNKSNKKKLDKKIFLISKNLSIYDDDFLNRINLRFIVLCENLYVSEINTGGIPDHKKRTLILDINFNEKYFERVIHHEIFHIIHNNFKDIFDEGIWSDYNDKTFKYAECSTCSNRLGLDLYDQTNGFLTEYSKSIASEDMAEVFSFLMTDKIKIKNIAKKDSILLNKIEYIKKGIDKILNF</sequence>
<evidence type="ECO:0000313" key="1">
    <source>
        <dbReference type="EMBL" id="SVE37117.1"/>
    </source>
</evidence>
<proteinExistence type="predicted"/>
<dbReference type="AlphaFoldDB" id="A0A383CXR0"/>
<dbReference type="EMBL" id="UINC01212679">
    <property type="protein sequence ID" value="SVE37117.1"/>
    <property type="molecule type" value="Genomic_DNA"/>
</dbReference>
<protein>
    <submittedName>
        <fullName evidence="1">Uncharacterized protein</fullName>
    </submittedName>
</protein>
<dbReference type="Gene3D" id="3.40.390.70">
    <property type="match status" value="1"/>
</dbReference>